<evidence type="ECO:0000259" key="1">
    <source>
        <dbReference type="Pfam" id="PF13452"/>
    </source>
</evidence>
<dbReference type="Pfam" id="PF13452">
    <property type="entry name" value="FAS1_DH_region"/>
    <property type="match status" value="1"/>
</dbReference>
<dbReference type="AlphaFoldDB" id="A0A7Y0L121"/>
<name>A0A7Y0L121_9FIRM</name>
<dbReference type="SUPFAM" id="SSF54637">
    <property type="entry name" value="Thioesterase/thiol ester dehydrase-isomerase"/>
    <property type="match status" value="1"/>
</dbReference>
<proteinExistence type="predicted"/>
<gene>
    <name evidence="2" type="ORF">HIJ39_01785</name>
</gene>
<dbReference type="InterPro" id="IPR039569">
    <property type="entry name" value="FAS1-like_DH_region"/>
</dbReference>
<dbReference type="Gene3D" id="3.10.129.10">
    <property type="entry name" value="Hotdog Thioesterase"/>
    <property type="match status" value="1"/>
</dbReference>
<evidence type="ECO:0000313" key="2">
    <source>
        <dbReference type="EMBL" id="NMP21088.1"/>
    </source>
</evidence>
<dbReference type="InterPro" id="IPR029069">
    <property type="entry name" value="HotDog_dom_sf"/>
</dbReference>
<organism evidence="2 3">
    <name type="scientific">Sulfobacillus harzensis</name>
    <dbReference type="NCBI Taxonomy" id="2729629"/>
    <lineage>
        <taxon>Bacteria</taxon>
        <taxon>Bacillati</taxon>
        <taxon>Bacillota</taxon>
        <taxon>Clostridia</taxon>
        <taxon>Eubacteriales</taxon>
        <taxon>Clostridiales Family XVII. Incertae Sedis</taxon>
        <taxon>Sulfobacillus</taxon>
    </lineage>
</organism>
<dbReference type="InterPro" id="IPR016709">
    <property type="entry name" value="HadA-like"/>
</dbReference>
<reference evidence="2 3" key="1">
    <citation type="submission" date="2020-04" db="EMBL/GenBank/DDBJ databases">
        <authorList>
            <person name="Zhang R."/>
            <person name="Schippers A."/>
        </authorList>
    </citation>
    <scope>NUCLEOTIDE SEQUENCE [LARGE SCALE GENOMIC DNA]</scope>
    <source>
        <strain evidence="2 3">DSM 109850</strain>
    </source>
</reference>
<dbReference type="EMBL" id="JABBVZ010000004">
    <property type="protein sequence ID" value="NMP21088.1"/>
    <property type="molecule type" value="Genomic_DNA"/>
</dbReference>
<sequence>MLFQEEKIGQRSQPITHEVERGAIRRFARALGLTSAIHQDVASAQAAGFRDLVAPPTFVVTLLPWQIPGLTLPSAGVLHGEQEFWWGEPICAGDQIQVTGWVEDVKTRSGKTGRMHIITIASEGMHQDEQPAFRARAVLIVTEEAENASRG</sequence>
<evidence type="ECO:0000313" key="3">
    <source>
        <dbReference type="Proteomes" id="UP000533476"/>
    </source>
</evidence>
<feature type="domain" description="FAS1-like dehydratase" evidence="1">
    <location>
        <begin position="8"/>
        <end position="132"/>
    </location>
</feature>
<keyword evidence="3" id="KW-1185">Reference proteome</keyword>
<dbReference type="CDD" id="cd03441">
    <property type="entry name" value="R_hydratase_like"/>
    <property type="match status" value="1"/>
</dbReference>
<comment type="caution">
    <text evidence="2">The sequence shown here is derived from an EMBL/GenBank/DDBJ whole genome shotgun (WGS) entry which is preliminary data.</text>
</comment>
<protein>
    <submittedName>
        <fullName evidence="2">MaoC family dehydratase</fullName>
    </submittedName>
</protein>
<dbReference type="PIRSF" id="PIRSF018072">
    <property type="entry name" value="UCP018072"/>
    <property type="match status" value="1"/>
</dbReference>
<accession>A0A7Y0L121</accession>
<dbReference type="Proteomes" id="UP000533476">
    <property type="component" value="Unassembled WGS sequence"/>
</dbReference>